<dbReference type="AlphaFoldDB" id="D2B026"/>
<evidence type="ECO:0000256" key="4">
    <source>
        <dbReference type="ARBA" id="ARBA00022840"/>
    </source>
</evidence>
<dbReference type="SUPFAM" id="SSF117289">
    <property type="entry name" value="Nucleoporin domain"/>
    <property type="match status" value="1"/>
</dbReference>
<dbReference type="InterPro" id="IPR011047">
    <property type="entry name" value="Quinoprotein_ADH-like_sf"/>
</dbReference>
<protein>
    <submittedName>
        <fullName evidence="6">Serine/threonine protein kinase-like protein</fullName>
    </submittedName>
</protein>
<sequence length="1153" mass="122144">MVCSPLIEGDPQRIGGYALAGRLGVGGQGVVFEGYGPDGARVAIKVLHADMSALRPLDGEVAALLRVAPFCTARIVGFDLDADRPYIVSEFVPGASLRAIVQQHGPLRGDELHRLGVGIATAMVAIHRAGVVHRDLKPDNVLLSPDGPRVIDFGIARLLTGAATSGVVGTPLYMAPEVLHGAPADRAADVYGWAAVMLFAASARPPYRAQASAAGLPEPLRSLVLSGLAARPEARPEARDVLLRLLEHRPDPARLMEAGSRAAGTVGPRGNGVDPPLGERAEQVFAALPAPERAAVPGVLLRLMGPGDQLRTAPMAELGDNDPAVRAVVEALCMEGILLRSGTGVSIAAPALPVAWPRLADWLAEERPGQADHHRLGEAARMWAANGRKDADLDQGSALERDNRWAAEARRNLRLNAVERDFLAASAALAGRRVRRRRLLLVTLAVLLSLTAVLATLAETQRRVVTAQRDEAIARSVAARVPSLRTLAPSTALLAAVAAWRVSPVAEARLTLLSSLGQPDVLIQVKGAYVAVSDQGHVLSWNSNWAEVWDTGSRAKAGTIRSPGCCANAFLSPDASKLLAIDASQTITRVFDVRSGKRLGEAAAPGNSAVFSAGGSRAATFTHQSDRPISVFDLTRGTELASLSRKDVWTIGLSPDGSTLAIATEGGRVELVDVVSGRTSREFTVPKPVDEETWLREQANIDMLRFTADGTTLVSNTGELRFWDVASGSERADHAGNGLAAHVFALDASGRWMATADGQSIQLWNLPSNRSMTVMSPLPGLIDALAFTADGRGLSLLPRGLEARMIDLAPYTTPPRLYGMGEEATSAAIFPRAGRAATVAPDGVRVWDLRSLRQIGPATVFTSMPKSTSPCGGSDDGPFQAVSLSPDGSFLAVITPGDAVRVSEVATGRLVVRLPLPQGQHVAFSPDGRTLVASGIRRAPPECDEELIIQTWNADSRWRLTSTTPGARGPLAFTPDSAKLVALDNDGMVLIDPATGRITRRIDTSRLTISLLGLASDPRYALLDSRALYPVDLTTGQLLDSPLAGKHSAESIASSGDGRTLAMEDRSHRIRLLDTVTGDVTDLPLPGVPDPVRALAFSLDGRTLHALTSTGIVYTHVTDPDSAATLLCTRAGGQLARTEWERYIPQLPYRDVC</sequence>
<dbReference type="SMART" id="SM00320">
    <property type="entry name" value="WD40"/>
    <property type="match status" value="6"/>
</dbReference>
<dbReference type="SUPFAM" id="SSF50998">
    <property type="entry name" value="Quinoprotein alcohol dehydrogenase-like"/>
    <property type="match status" value="1"/>
</dbReference>
<evidence type="ECO:0000313" key="7">
    <source>
        <dbReference type="Proteomes" id="UP000002029"/>
    </source>
</evidence>
<dbReference type="InterPro" id="IPR001680">
    <property type="entry name" value="WD40_rpt"/>
</dbReference>
<dbReference type="GO" id="GO:0004674">
    <property type="term" value="F:protein serine/threonine kinase activity"/>
    <property type="evidence" value="ECO:0007669"/>
    <property type="project" value="UniProtKB-KW"/>
</dbReference>
<dbReference type="eggNOG" id="COG3391">
    <property type="taxonomic scope" value="Bacteria"/>
</dbReference>
<evidence type="ECO:0000256" key="1">
    <source>
        <dbReference type="ARBA" id="ARBA00022679"/>
    </source>
</evidence>
<dbReference type="InterPro" id="IPR008271">
    <property type="entry name" value="Ser/Thr_kinase_AS"/>
</dbReference>
<evidence type="ECO:0000256" key="2">
    <source>
        <dbReference type="ARBA" id="ARBA00022741"/>
    </source>
</evidence>
<dbReference type="InterPro" id="IPR000719">
    <property type="entry name" value="Prot_kinase_dom"/>
</dbReference>
<dbReference type="PANTHER" id="PTHR43289:SF34">
    <property type="entry name" value="SERINE_THREONINE-PROTEIN KINASE YBDM-RELATED"/>
    <property type="match status" value="1"/>
</dbReference>
<dbReference type="InterPro" id="IPR015943">
    <property type="entry name" value="WD40/YVTN_repeat-like_dom_sf"/>
</dbReference>
<dbReference type="InterPro" id="IPR011044">
    <property type="entry name" value="Quino_amine_DH_bsu"/>
</dbReference>
<dbReference type="EMBL" id="CP001814">
    <property type="protein sequence ID" value="ACZ87260.1"/>
    <property type="molecule type" value="Genomic_DNA"/>
</dbReference>
<dbReference type="SMART" id="SM00220">
    <property type="entry name" value="S_TKc"/>
    <property type="match status" value="1"/>
</dbReference>
<dbReference type="STRING" id="479432.Sros_4380"/>
<keyword evidence="1" id="KW-0808">Transferase</keyword>
<dbReference type="CDD" id="cd14014">
    <property type="entry name" value="STKc_PknB_like"/>
    <property type="match status" value="1"/>
</dbReference>
<dbReference type="InterPro" id="IPR049052">
    <property type="entry name" value="nSTAND1"/>
</dbReference>
<keyword evidence="4" id="KW-0067">ATP-binding</keyword>
<evidence type="ECO:0000313" key="6">
    <source>
        <dbReference type="EMBL" id="ACZ87260.1"/>
    </source>
</evidence>
<dbReference type="InterPro" id="IPR011009">
    <property type="entry name" value="Kinase-like_dom_sf"/>
</dbReference>
<feature type="domain" description="Protein kinase" evidence="5">
    <location>
        <begin position="17"/>
        <end position="277"/>
    </location>
</feature>
<dbReference type="KEGG" id="sro:Sros_4380"/>
<dbReference type="Gene3D" id="1.10.510.10">
    <property type="entry name" value="Transferase(Phosphotransferase) domain 1"/>
    <property type="match status" value="1"/>
</dbReference>
<dbReference type="eggNOG" id="COG0515">
    <property type="taxonomic scope" value="Bacteria"/>
</dbReference>
<dbReference type="OrthoDB" id="582179at2"/>
<dbReference type="Pfam" id="PF20703">
    <property type="entry name" value="nSTAND1"/>
    <property type="match status" value="1"/>
</dbReference>
<dbReference type="SUPFAM" id="SSF50969">
    <property type="entry name" value="YVTN repeat-like/Quinoprotein amine dehydrogenase"/>
    <property type="match status" value="1"/>
</dbReference>
<dbReference type="GO" id="GO:0005524">
    <property type="term" value="F:ATP binding"/>
    <property type="evidence" value="ECO:0007669"/>
    <property type="project" value="UniProtKB-KW"/>
</dbReference>
<dbReference type="Gene3D" id="2.130.10.10">
    <property type="entry name" value="YVTN repeat-like/Quinoprotein amine dehydrogenase"/>
    <property type="match status" value="3"/>
</dbReference>
<keyword evidence="7" id="KW-1185">Reference proteome</keyword>
<proteinExistence type="predicted"/>
<accession>D2B026</accession>
<dbReference type="Proteomes" id="UP000002029">
    <property type="component" value="Chromosome"/>
</dbReference>
<dbReference type="PANTHER" id="PTHR43289">
    <property type="entry name" value="MITOGEN-ACTIVATED PROTEIN KINASE KINASE KINASE 20-RELATED"/>
    <property type="match status" value="1"/>
</dbReference>
<name>D2B026_STRRD</name>
<dbReference type="Pfam" id="PF00069">
    <property type="entry name" value="Pkinase"/>
    <property type="match status" value="1"/>
</dbReference>
<keyword evidence="3 6" id="KW-0418">Kinase</keyword>
<evidence type="ECO:0000259" key="5">
    <source>
        <dbReference type="PROSITE" id="PS50011"/>
    </source>
</evidence>
<keyword evidence="2" id="KW-0547">Nucleotide-binding</keyword>
<organism evidence="6 7">
    <name type="scientific">Streptosporangium roseum (strain ATCC 12428 / DSM 43021 / JCM 3005 / KCTC 9067 / NCIMB 10171 / NRRL 2505 / NI 9100)</name>
    <dbReference type="NCBI Taxonomy" id="479432"/>
    <lineage>
        <taxon>Bacteria</taxon>
        <taxon>Bacillati</taxon>
        <taxon>Actinomycetota</taxon>
        <taxon>Actinomycetes</taxon>
        <taxon>Streptosporangiales</taxon>
        <taxon>Streptosporangiaceae</taxon>
        <taxon>Streptosporangium</taxon>
    </lineage>
</organism>
<dbReference type="SUPFAM" id="SSF56112">
    <property type="entry name" value="Protein kinase-like (PK-like)"/>
    <property type="match status" value="1"/>
</dbReference>
<reference evidence="6 7" key="1">
    <citation type="journal article" date="2010" name="Stand. Genomic Sci.">
        <title>Complete genome sequence of Streptosporangium roseum type strain (NI 9100).</title>
        <authorList>
            <person name="Nolan M."/>
            <person name="Sikorski J."/>
            <person name="Jando M."/>
            <person name="Lucas S."/>
            <person name="Lapidus A."/>
            <person name="Glavina Del Rio T."/>
            <person name="Chen F."/>
            <person name="Tice H."/>
            <person name="Pitluck S."/>
            <person name="Cheng J.F."/>
            <person name="Chertkov O."/>
            <person name="Sims D."/>
            <person name="Meincke L."/>
            <person name="Brettin T."/>
            <person name="Han C."/>
            <person name="Detter J.C."/>
            <person name="Bruce D."/>
            <person name="Goodwin L."/>
            <person name="Land M."/>
            <person name="Hauser L."/>
            <person name="Chang Y.J."/>
            <person name="Jeffries C.D."/>
            <person name="Ivanova N."/>
            <person name="Mavromatis K."/>
            <person name="Mikhailova N."/>
            <person name="Chen A."/>
            <person name="Palaniappan K."/>
            <person name="Chain P."/>
            <person name="Rohde M."/>
            <person name="Goker M."/>
            <person name="Bristow J."/>
            <person name="Eisen J.A."/>
            <person name="Markowitz V."/>
            <person name="Hugenholtz P."/>
            <person name="Kyrpides N.C."/>
            <person name="Klenk H.P."/>
        </authorList>
    </citation>
    <scope>NUCLEOTIDE SEQUENCE [LARGE SCALE GENOMIC DNA]</scope>
    <source>
        <strain evidence="7">ATCC 12428 / DSM 43021 / JCM 3005 / NI 9100</strain>
    </source>
</reference>
<dbReference type="HOGENOM" id="CLU_000288_135_4_11"/>
<dbReference type="Gene3D" id="3.30.200.20">
    <property type="entry name" value="Phosphorylase Kinase, domain 1"/>
    <property type="match status" value="1"/>
</dbReference>
<dbReference type="PROSITE" id="PS00108">
    <property type="entry name" value="PROTEIN_KINASE_ST"/>
    <property type="match status" value="1"/>
</dbReference>
<dbReference type="RefSeq" id="WP_012891002.1">
    <property type="nucleotide sequence ID" value="NC_013595.1"/>
</dbReference>
<gene>
    <name evidence="6" type="ordered locus">Sros_4380</name>
</gene>
<keyword evidence="6" id="KW-0723">Serine/threonine-protein kinase</keyword>
<evidence type="ECO:0000256" key="3">
    <source>
        <dbReference type="ARBA" id="ARBA00022777"/>
    </source>
</evidence>
<dbReference type="PROSITE" id="PS50011">
    <property type="entry name" value="PROTEIN_KINASE_DOM"/>
    <property type="match status" value="1"/>
</dbReference>